<dbReference type="Pfam" id="PF01656">
    <property type="entry name" value="CbiA"/>
    <property type="match status" value="1"/>
</dbReference>
<dbReference type="OrthoDB" id="9778602at2"/>
<dbReference type="PANTHER" id="PTHR43534">
    <property type="entry name" value="MIND SUPERFAMILY P-LOOP ATPASE CONTAINING AN INSERTED FERREDOXIN DOMAIN"/>
    <property type="match status" value="1"/>
</dbReference>
<dbReference type="AlphaFoldDB" id="C9RD89"/>
<dbReference type="EMBL" id="CP001785">
    <property type="protein sequence ID" value="ACX52216.1"/>
    <property type="molecule type" value="Genomic_DNA"/>
</dbReference>
<dbReference type="InterPro" id="IPR002586">
    <property type="entry name" value="CobQ/CobB/MinD/ParA_Nub-bd_dom"/>
</dbReference>
<feature type="domain" description="4Fe-4S ferredoxin-type" evidence="4">
    <location>
        <begin position="59"/>
        <end position="88"/>
    </location>
</feature>
<gene>
    <name evidence="5" type="ordered locus">Adeg_1090</name>
</gene>
<proteinExistence type="predicted"/>
<dbReference type="Gene3D" id="3.40.50.300">
    <property type="entry name" value="P-loop containing nucleotide triphosphate hydrolases"/>
    <property type="match status" value="1"/>
</dbReference>
<dbReference type="Pfam" id="PF00037">
    <property type="entry name" value="Fer4"/>
    <property type="match status" value="1"/>
</dbReference>
<dbReference type="InterPro" id="IPR027417">
    <property type="entry name" value="P-loop_NTPase"/>
</dbReference>
<dbReference type="PANTHER" id="PTHR43534:SF1">
    <property type="entry name" value="4FE-4S CLUSTER CONTAINING PARA FAMILY ATPASE PROTEIN"/>
    <property type="match status" value="1"/>
</dbReference>
<dbReference type="InterPro" id="IPR017900">
    <property type="entry name" value="4Fe4S_Fe_S_CS"/>
</dbReference>
<dbReference type="Gene3D" id="3.30.70.20">
    <property type="match status" value="1"/>
</dbReference>
<name>C9RD89_AMMDK</name>
<evidence type="ECO:0000259" key="4">
    <source>
        <dbReference type="PROSITE" id="PS51379"/>
    </source>
</evidence>
<dbReference type="GO" id="GO:0046872">
    <property type="term" value="F:metal ion binding"/>
    <property type="evidence" value="ECO:0007669"/>
    <property type="project" value="UniProtKB-KW"/>
</dbReference>
<keyword evidence="1" id="KW-0479">Metal-binding</keyword>
<dbReference type="RefSeq" id="WP_015739093.1">
    <property type="nucleotide sequence ID" value="NC_013385.1"/>
</dbReference>
<dbReference type="Proteomes" id="UP000002620">
    <property type="component" value="Chromosome"/>
</dbReference>
<accession>C9RD89</accession>
<dbReference type="eggNOG" id="COG1149">
    <property type="taxonomic scope" value="Bacteria"/>
</dbReference>
<organism evidence="5 6">
    <name type="scientific">Ammonifex degensii (strain DSM 10501 / KC4)</name>
    <dbReference type="NCBI Taxonomy" id="429009"/>
    <lineage>
        <taxon>Bacteria</taxon>
        <taxon>Bacillati</taxon>
        <taxon>Bacillota</taxon>
        <taxon>Clostridia</taxon>
        <taxon>Thermoanaerobacterales</taxon>
        <taxon>Thermoanaerobacteraceae</taxon>
        <taxon>Ammonifex</taxon>
    </lineage>
</organism>
<sequence>MKEIVVLSGKGGTGKTTLTGVFATLGQRAVLADADVDASNLHILLNPVKEYEEPFYGSQQPVVDQNKCTRCGVCTQLCRFDAIDHGEVDELNCEGCGVCFHGCPEKAITMEPVLSGHLYRGSTPYGPFVWAELGIAQEASGKLVARVKEVAREIARQEDRLLVVDGPPGIGCPVIASVSGASLVLAVTEPTAAGKHDLGRLLSLTRHFGVPLAVCLNKATLDEEMADKIEEFCREEGVKFLGRIPFAREVVKALIHRQPVTEGPVAEAMQEVWRRALSLL</sequence>
<evidence type="ECO:0000313" key="6">
    <source>
        <dbReference type="Proteomes" id="UP000002620"/>
    </source>
</evidence>
<keyword evidence="6" id="KW-1185">Reference proteome</keyword>
<dbReference type="KEGG" id="adg:Adeg_1090"/>
<evidence type="ECO:0000256" key="3">
    <source>
        <dbReference type="ARBA" id="ARBA00023014"/>
    </source>
</evidence>
<feature type="domain" description="4Fe-4S ferredoxin-type" evidence="4">
    <location>
        <begin position="89"/>
        <end position="113"/>
    </location>
</feature>
<evidence type="ECO:0000256" key="2">
    <source>
        <dbReference type="ARBA" id="ARBA00023004"/>
    </source>
</evidence>
<keyword evidence="3" id="KW-0411">Iron-sulfur</keyword>
<dbReference type="CDD" id="cd03110">
    <property type="entry name" value="SIMIBI_bact_arch"/>
    <property type="match status" value="1"/>
</dbReference>
<dbReference type="PROSITE" id="PS00198">
    <property type="entry name" value="4FE4S_FER_1"/>
    <property type="match status" value="1"/>
</dbReference>
<protein>
    <submittedName>
        <fullName evidence="5">Cobyrinic acid ac-diamide synthase</fullName>
    </submittedName>
</protein>
<evidence type="ECO:0000313" key="5">
    <source>
        <dbReference type="EMBL" id="ACX52216.1"/>
    </source>
</evidence>
<dbReference type="HOGENOM" id="CLU_067767_1_0_9"/>
<dbReference type="STRING" id="429009.Adeg_1090"/>
<dbReference type="GO" id="GO:0051536">
    <property type="term" value="F:iron-sulfur cluster binding"/>
    <property type="evidence" value="ECO:0007669"/>
    <property type="project" value="UniProtKB-KW"/>
</dbReference>
<dbReference type="SUPFAM" id="SSF52540">
    <property type="entry name" value="P-loop containing nucleoside triphosphate hydrolases"/>
    <property type="match status" value="1"/>
</dbReference>
<dbReference type="InterPro" id="IPR017896">
    <property type="entry name" value="4Fe4S_Fe-S-bd"/>
</dbReference>
<keyword evidence="2" id="KW-0408">Iron</keyword>
<dbReference type="PROSITE" id="PS51379">
    <property type="entry name" value="4FE4S_FER_2"/>
    <property type="match status" value="2"/>
</dbReference>
<evidence type="ECO:0000256" key="1">
    <source>
        <dbReference type="ARBA" id="ARBA00022723"/>
    </source>
</evidence>
<reference evidence="5 6" key="1">
    <citation type="submission" date="2009-10" db="EMBL/GenBank/DDBJ databases">
        <title>Complete sequence of chromosome of Ammonifex degensii KC4.</title>
        <authorList>
            <consortium name="US DOE Joint Genome Institute"/>
            <person name="Kerfeld C."/>
            <person name="Goodner B."/>
            <person name="Huber H."/>
            <person name="Stetter K."/>
            <person name="Lucas S."/>
            <person name="Copeland A."/>
            <person name="Lapidus A."/>
            <person name="Glavina del Rio T."/>
            <person name="Dalin E."/>
            <person name="Tice H."/>
            <person name="Bruce D."/>
            <person name="Goodwin L."/>
            <person name="Pitluck S."/>
            <person name="Saunders E."/>
            <person name="Brettin T."/>
            <person name="Detter J.C."/>
            <person name="Han C."/>
            <person name="Larimer F."/>
            <person name="Land M."/>
            <person name="Hauser L."/>
            <person name="Kyrpides N."/>
            <person name="Ovchinnikova G."/>
            <person name="Richardson P."/>
        </authorList>
    </citation>
    <scope>NUCLEOTIDE SEQUENCE [LARGE SCALE GENOMIC DNA]</scope>
    <source>
        <strain evidence="6">DSM 10501 / KC4</strain>
    </source>
</reference>